<dbReference type="EMBL" id="LT963411">
    <property type="protein sequence ID" value="SOS42895.1"/>
    <property type="molecule type" value="Genomic_DNA"/>
</dbReference>
<gene>
    <name evidence="1" type="ORF">CFBP3840_P200065</name>
</gene>
<evidence type="ECO:0000313" key="1">
    <source>
        <dbReference type="EMBL" id="SOS42895.1"/>
    </source>
</evidence>
<geneLocation type="plasmid" evidence="1">
    <name>PP2</name>
</geneLocation>
<protein>
    <submittedName>
        <fullName evidence="1">Uncharacterized protein</fullName>
    </submittedName>
</protein>
<organism evidence="1 2">
    <name type="scientific">Pseudomonas syringae</name>
    <dbReference type="NCBI Taxonomy" id="317"/>
    <lineage>
        <taxon>Bacteria</taxon>
        <taxon>Pseudomonadati</taxon>
        <taxon>Pseudomonadota</taxon>
        <taxon>Gammaproteobacteria</taxon>
        <taxon>Pseudomonadales</taxon>
        <taxon>Pseudomonadaceae</taxon>
        <taxon>Pseudomonas</taxon>
    </lineage>
</organism>
<proteinExistence type="predicted"/>
<keyword evidence="1" id="KW-0614">Plasmid</keyword>
<sequence length="116" mass="13645">MEKTRLYTQHDLAAAREFLDGLPSLKVDKFQRFGFGPEASVSEKLYAALHDEDFTLTDILHFLENHGFSSTVDKLRTMRRVMFTLDIDQPESRDPSRCIDISRMRVHTWIKRKKSR</sequence>
<dbReference type="RefSeq" id="WP_060407318.1">
    <property type="nucleotide sequence ID" value="NZ_LT963411.1"/>
</dbReference>
<dbReference type="AlphaFoldDB" id="A0A2K4X3M4"/>
<reference evidence="1 2" key="1">
    <citation type="submission" date="2017-11" db="EMBL/GenBank/DDBJ databases">
        <authorList>
            <person name="Han C.G."/>
        </authorList>
    </citation>
    <scope>NUCLEOTIDE SEQUENCE [LARGE SCALE GENOMIC DNA]</scope>
    <source>
        <strain evidence="1">CFBP3840</strain>
        <plasmid evidence="2">Plasmid pp2</plasmid>
    </source>
</reference>
<dbReference type="Proteomes" id="UP000238095">
    <property type="component" value="Plasmid PP2"/>
</dbReference>
<accession>A0A2K4X3M4</accession>
<evidence type="ECO:0000313" key="2">
    <source>
        <dbReference type="Proteomes" id="UP000238095"/>
    </source>
</evidence>
<name>A0A2K4X3M4_PSESX</name>